<dbReference type="Proteomes" id="UP000023541">
    <property type="component" value="Unassembled WGS sequence"/>
</dbReference>
<gene>
    <name evidence="15" type="primary">atpF</name>
    <name evidence="18" type="ORF">ATO12_22995</name>
</gene>
<dbReference type="GO" id="GO:0012505">
    <property type="term" value="C:endomembrane system"/>
    <property type="evidence" value="ECO:0007669"/>
    <property type="project" value="UniProtKB-SubCell"/>
</dbReference>
<evidence type="ECO:0000256" key="17">
    <source>
        <dbReference type="SAM" id="Coils"/>
    </source>
</evidence>
<evidence type="ECO:0000313" key="19">
    <source>
        <dbReference type="Proteomes" id="UP000023541"/>
    </source>
</evidence>
<keyword evidence="17" id="KW-0175">Coiled coil</keyword>
<proteinExistence type="inferred from homology"/>
<dbReference type="OrthoDB" id="9795289at2"/>
<evidence type="ECO:0000256" key="11">
    <source>
        <dbReference type="ARBA" id="ARBA00025198"/>
    </source>
</evidence>
<keyword evidence="8 15" id="KW-0406">Ion transport</keyword>
<dbReference type="Gene3D" id="1.20.5.620">
    <property type="entry name" value="F1F0 ATP synthase subunit B, membrane domain"/>
    <property type="match status" value="1"/>
</dbReference>
<organism evidence="18 19">
    <name type="scientific">Aquimarina atlantica</name>
    <dbReference type="NCBI Taxonomy" id="1317122"/>
    <lineage>
        <taxon>Bacteria</taxon>
        <taxon>Pseudomonadati</taxon>
        <taxon>Bacteroidota</taxon>
        <taxon>Flavobacteriia</taxon>
        <taxon>Flavobacteriales</taxon>
        <taxon>Flavobacteriaceae</taxon>
        <taxon>Aquimarina</taxon>
    </lineage>
</organism>
<dbReference type="InterPro" id="IPR005864">
    <property type="entry name" value="ATP_synth_F0_bsu_bac"/>
</dbReference>
<dbReference type="NCBIfam" id="NF011041">
    <property type="entry name" value="PRK14471.1"/>
    <property type="match status" value="1"/>
</dbReference>
<name>A0A023BQJ0_9FLAO</name>
<dbReference type="CDD" id="cd06503">
    <property type="entry name" value="ATP-synt_Fo_b"/>
    <property type="match status" value="1"/>
</dbReference>
<keyword evidence="7 15" id="KW-1133">Transmembrane helix</keyword>
<dbReference type="PANTHER" id="PTHR33445">
    <property type="entry name" value="ATP SYNTHASE SUBUNIT B', CHLOROPLASTIC"/>
    <property type="match status" value="1"/>
</dbReference>
<dbReference type="PANTHER" id="PTHR33445:SF1">
    <property type="entry name" value="ATP SYNTHASE SUBUNIT B"/>
    <property type="match status" value="1"/>
</dbReference>
<keyword evidence="5 15" id="KW-0812">Transmembrane</keyword>
<dbReference type="GO" id="GO:0045259">
    <property type="term" value="C:proton-transporting ATP synthase complex"/>
    <property type="evidence" value="ECO:0007669"/>
    <property type="project" value="UniProtKB-KW"/>
</dbReference>
<evidence type="ECO:0000256" key="12">
    <source>
        <dbReference type="ARBA" id="ARBA00025614"/>
    </source>
</evidence>
<dbReference type="InterPro" id="IPR002146">
    <property type="entry name" value="ATP_synth_b/b'su_bac/chlpt"/>
</dbReference>
<keyword evidence="10 15" id="KW-0066">ATP synthesis</keyword>
<keyword evidence="2 15" id="KW-0813">Transport</keyword>
<feature type="coiled-coil region" evidence="17">
    <location>
        <begin position="36"/>
        <end position="91"/>
    </location>
</feature>
<comment type="caution">
    <text evidence="18">The sequence shown here is derived from an EMBL/GenBank/DDBJ whole genome shotgun (WGS) entry which is preliminary data.</text>
</comment>
<dbReference type="InterPro" id="IPR028987">
    <property type="entry name" value="ATP_synth_B-like_membr_sf"/>
</dbReference>
<evidence type="ECO:0000256" key="2">
    <source>
        <dbReference type="ARBA" id="ARBA00022448"/>
    </source>
</evidence>
<comment type="similarity">
    <text evidence="1 15 16">Belongs to the ATPase B chain family.</text>
</comment>
<evidence type="ECO:0000256" key="10">
    <source>
        <dbReference type="ARBA" id="ARBA00023310"/>
    </source>
</evidence>
<dbReference type="GO" id="GO:0016787">
    <property type="term" value="F:hydrolase activity"/>
    <property type="evidence" value="ECO:0007669"/>
    <property type="project" value="UniProtKB-KW"/>
</dbReference>
<evidence type="ECO:0000256" key="6">
    <source>
        <dbReference type="ARBA" id="ARBA00022781"/>
    </source>
</evidence>
<dbReference type="eggNOG" id="COG0711">
    <property type="taxonomic scope" value="Bacteria"/>
</dbReference>
<keyword evidence="18" id="KW-0378">Hydrolase</keyword>
<dbReference type="GO" id="GO:0046961">
    <property type="term" value="F:proton-transporting ATPase activity, rotational mechanism"/>
    <property type="evidence" value="ECO:0007669"/>
    <property type="project" value="TreeGrafter"/>
</dbReference>
<dbReference type="HAMAP" id="MF_01398">
    <property type="entry name" value="ATP_synth_b_bprime"/>
    <property type="match status" value="1"/>
</dbReference>
<evidence type="ECO:0000256" key="1">
    <source>
        <dbReference type="ARBA" id="ARBA00005513"/>
    </source>
</evidence>
<comment type="function">
    <text evidence="12">Component of the F(0) channel, it forms part of the peripheral stalk, linking F(1) to F(0). The b'-subunit is a diverged and duplicated form of b found in plants and photosynthetic bacteria.</text>
</comment>
<comment type="subunit">
    <text evidence="15">F-type ATPases have 2 components, F(1) - the catalytic core - and F(0) - the membrane proton channel. F(1) has five subunits: alpha(3), beta(3), gamma(1), delta(1), epsilon(1). F(0) has three main subunits: a(1), b(2) and c(10-14). The alpha and beta chains form an alternating ring which encloses part of the gamma chain. F(1) is attached to F(0) by a central stalk formed by the gamma and epsilon chains, while a peripheral stalk is formed by the delta and b chains.</text>
</comment>
<evidence type="ECO:0000256" key="9">
    <source>
        <dbReference type="ARBA" id="ARBA00023136"/>
    </source>
</evidence>
<keyword evidence="6 15" id="KW-0375">Hydrogen ion transport</keyword>
<accession>A0A023BQJ0</accession>
<evidence type="ECO:0000313" key="18">
    <source>
        <dbReference type="EMBL" id="EZH72322.1"/>
    </source>
</evidence>
<evidence type="ECO:0000256" key="4">
    <source>
        <dbReference type="ARBA" id="ARBA00022547"/>
    </source>
</evidence>
<evidence type="ECO:0000256" key="8">
    <source>
        <dbReference type="ARBA" id="ARBA00023065"/>
    </source>
</evidence>
<evidence type="ECO:0000256" key="14">
    <source>
        <dbReference type="ARBA" id="ARBA00037847"/>
    </source>
</evidence>
<reference evidence="18 19" key="1">
    <citation type="submission" date="2014-04" db="EMBL/GenBank/DDBJ databases">
        <title>Aquimarina sp. 22II-S11-z7 Genome Sequencing.</title>
        <authorList>
            <person name="Lai Q."/>
        </authorList>
    </citation>
    <scope>NUCLEOTIDE SEQUENCE [LARGE SCALE GENOMIC DNA]</scope>
    <source>
        <strain evidence="18 19">22II-S11-z7</strain>
    </source>
</reference>
<keyword evidence="3 15" id="KW-1003">Cell membrane</keyword>
<dbReference type="NCBIfam" id="TIGR01144">
    <property type="entry name" value="ATP_synt_b"/>
    <property type="match status" value="1"/>
</dbReference>
<dbReference type="EMBL" id="AQRA01000008">
    <property type="protein sequence ID" value="EZH72322.1"/>
    <property type="molecule type" value="Genomic_DNA"/>
</dbReference>
<protein>
    <recommendedName>
        <fullName evidence="15">ATP synthase subunit b</fullName>
    </recommendedName>
    <alternativeName>
        <fullName evidence="15">ATP synthase F(0) sector subunit b</fullName>
    </alternativeName>
    <alternativeName>
        <fullName evidence="15">ATPase subunit I</fullName>
    </alternativeName>
    <alternativeName>
        <fullName evidence="15">F-type ATPase subunit b</fullName>
        <shortName evidence="15">F-ATPase subunit b</shortName>
    </alternativeName>
</protein>
<comment type="function">
    <text evidence="11 15">F(1)F(0) ATP synthase produces ATP from ADP in the presence of a proton or sodium gradient. F-type ATPases consist of two structural domains, F(1) containing the extramembraneous catalytic core and F(0) containing the membrane proton channel, linked together by a central stalk and a peripheral stalk. During catalysis, ATP synthesis in the catalytic domain of F(1) is coupled via a rotary mechanism of the central stalk subunits to proton translocation.</text>
</comment>
<feature type="transmembrane region" description="Helical" evidence="15">
    <location>
        <begin position="12"/>
        <end position="32"/>
    </location>
</feature>
<dbReference type="InterPro" id="IPR050059">
    <property type="entry name" value="ATP_synthase_B_chain"/>
</dbReference>
<dbReference type="GO" id="GO:0005886">
    <property type="term" value="C:plasma membrane"/>
    <property type="evidence" value="ECO:0007669"/>
    <property type="project" value="UniProtKB-SubCell"/>
</dbReference>
<dbReference type="SUPFAM" id="SSF81573">
    <property type="entry name" value="F1F0 ATP synthase subunit B, membrane domain"/>
    <property type="match status" value="1"/>
</dbReference>
<comment type="subcellular location">
    <subcellularLocation>
        <location evidence="15">Cell membrane</location>
        <topology evidence="15">Single-pass membrane protein</topology>
    </subcellularLocation>
    <subcellularLocation>
        <location evidence="14">Endomembrane system</location>
        <topology evidence="14">Single-pass membrane protein</topology>
    </subcellularLocation>
</comment>
<comment type="subunit">
    <text evidence="13">F-type ATPases have 2 components, F(1) - the catalytic core - and F(0) - the membrane proton channel. F(1) has five subunits: alpha(3), beta(3), gamma(1), delta(1), epsilon(1). F(0) has four main subunits: a(1), b(2) and c(10-14). The alpha and beta chains form an alternating ring which encloses part of the gamma chain. F(1) is attached to F(0) by a central stalk formed by the gamma and epsilon chains, while a peripheral stalk is formed by the delta and b chains.</text>
</comment>
<dbReference type="GO" id="GO:0046933">
    <property type="term" value="F:proton-transporting ATP synthase activity, rotational mechanism"/>
    <property type="evidence" value="ECO:0007669"/>
    <property type="project" value="UniProtKB-UniRule"/>
</dbReference>
<evidence type="ECO:0000256" key="3">
    <source>
        <dbReference type="ARBA" id="ARBA00022475"/>
    </source>
</evidence>
<dbReference type="STRING" id="1317122.ATO12_22995"/>
<dbReference type="RefSeq" id="WP_034244749.1">
    <property type="nucleotide sequence ID" value="NZ_AQRA01000008.1"/>
</dbReference>
<dbReference type="AlphaFoldDB" id="A0A023BQJ0"/>
<keyword evidence="19" id="KW-1185">Reference proteome</keyword>
<dbReference type="Pfam" id="PF00430">
    <property type="entry name" value="ATP-synt_B"/>
    <property type="match status" value="1"/>
</dbReference>
<evidence type="ECO:0000256" key="16">
    <source>
        <dbReference type="RuleBase" id="RU003848"/>
    </source>
</evidence>
<keyword evidence="9 15" id="KW-0472">Membrane</keyword>
<sequence length="166" mass="18599">MEKLINDFSFGLFFWQILIFVGLLLLLRKFAWKPILEAVSNREEGIKNALESAEEARKEMQNLQADNERILNEARAERDGMLKEARQLKENMIADAKSEAQAEADKIVAQAQATIASEKKAAIADLKNQVAGLSVEIAEKVVRKELSGKGKQLELVESMLEDVTLN</sequence>
<evidence type="ECO:0000256" key="13">
    <source>
        <dbReference type="ARBA" id="ARBA00026054"/>
    </source>
</evidence>
<evidence type="ECO:0000256" key="15">
    <source>
        <dbReference type="HAMAP-Rule" id="MF_01398"/>
    </source>
</evidence>
<evidence type="ECO:0000256" key="5">
    <source>
        <dbReference type="ARBA" id="ARBA00022692"/>
    </source>
</evidence>
<keyword evidence="4 15" id="KW-0138">CF(0)</keyword>
<evidence type="ECO:0000256" key="7">
    <source>
        <dbReference type="ARBA" id="ARBA00022989"/>
    </source>
</evidence>